<dbReference type="AlphaFoldDB" id="A0A4Q9Q153"/>
<dbReference type="GO" id="GO:0005737">
    <property type="term" value="C:cytoplasm"/>
    <property type="evidence" value="ECO:0007669"/>
    <property type="project" value="InterPro"/>
</dbReference>
<keyword evidence="1" id="KW-0175">Coiled coil</keyword>
<dbReference type="STRING" id="114155.A0A4Q9Q153"/>
<evidence type="ECO:0000259" key="3">
    <source>
        <dbReference type="Pfam" id="PF04194"/>
    </source>
</evidence>
<evidence type="ECO:0000313" key="5">
    <source>
        <dbReference type="Proteomes" id="UP000292082"/>
    </source>
</evidence>
<dbReference type="PANTHER" id="PTHR47524:SF1">
    <property type="entry name" value="20S RRNA ACCUMULATION PROTEIN 4"/>
    <property type="match status" value="1"/>
</dbReference>
<protein>
    <submittedName>
        <fullName evidence="4">Programmed cell death protein 2</fullName>
    </submittedName>
</protein>
<feature type="domain" description="Programmed cell death protein 2 C-terminal" evidence="3">
    <location>
        <begin position="299"/>
        <end position="460"/>
    </location>
</feature>
<feature type="region of interest" description="Disordered" evidence="2">
    <location>
        <begin position="159"/>
        <end position="226"/>
    </location>
</feature>
<evidence type="ECO:0000256" key="2">
    <source>
        <dbReference type="SAM" id="MobiDB-lite"/>
    </source>
</evidence>
<evidence type="ECO:0000256" key="1">
    <source>
        <dbReference type="SAM" id="Coils"/>
    </source>
</evidence>
<accession>A0A4Q9Q153</accession>
<dbReference type="PANTHER" id="PTHR47524">
    <property type="entry name" value="20S RRNA ACCUMULATION PROTEIN 4"/>
    <property type="match status" value="1"/>
</dbReference>
<keyword evidence="5" id="KW-1185">Reference proteome</keyword>
<evidence type="ECO:0000313" key="4">
    <source>
        <dbReference type="EMBL" id="TBU60893.1"/>
    </source>
</evidence>
<proteinExistence type="predicted"/>
<reference evidence="4 5" key="1">
    <citation type="submission" date="2019-01" db="EMBL/GenBank/DDBJ databases">
        <title>Draft genome sequences of three monokaryotic isolates of the white-rot basidiomycete fungus Dichomitus squalens.</title>
        <authorList>
            <consortium name="DOE Joint Genome Institute"/>
            <person name="Lopez S.C."/>
            <person name="Andreopoulos B."/>
            <person name="Pangilinan J."/>
            <person name="Lipzen A."/>
            <person name="Riley R."/>
            <person name="Ahrendt S."/>
            <person name="Ng V."/>
            <person name="Barry K."/>
            <person name="Daum C."/>
            <person name="Grigoriev I.V."/>
            <person name="Hilden K.S."/>
            <person name="Makela M.R."/>
            <person name="de Vries R.P."/>
        </authorList>
    </citation>
    <scope>NUCLEOTIDE SEQUENCE [LARGE SCALE GENOMIC DNA]</scope>
    <source>
        <strain evidence="4 5">CBS 464.89</strain>
    </source>
</reference>
<dbReference type="Proteomes" id="UP000292082">
    <property type="component" value="Unassembled WGS sequence"/>
</dbReference>
<feature type="compositionally biased region" description="Acidic residues" evidence="2">
    <location>
        <begin position="212"/>
        <end position="226"/>
    </location>
</feature>
<feature type="compositionally biased region" description="Polar residues" evidence="2">
    <location>
        <begin position="184"/>
        <end position="199"/>
    </location>
</feature>
<sequence length="462" mass="50718">MPHPDVDDTWSDSDEELEAADVETAVQLGIPDGPVDSVADLSDPTVSRIGGHPTFLAAPHPPLTQATCNNCSRPMELLVQIWCPLEDSPNDRALFVWGCANSNCQRKEGSIRAWRELRYNKKYAEKLERKQARLKKEAQQGKAAAEALAQKAQAKSNPFALGASSAPPTPFGLGSQIFGGSDPMPSSESSTVDSPQNQISERDGSPHSSESNSEDDDDGDDDGDDDALAAAVQSVALEDSPWKDAPAYSAQYLSTVSEYLPPTPKLKGPAGAIVDEDSERAPKDGGWGGEGYENSMEVDHAFERFSKRVSYEGEQCLRYELKGTPLPYASDKVFDMLFPLPPAPPLPVTKASFMVTPPRKRTYTPESLPACPHCKSRRVFECQLMPNLINVLRSGPNDAQATMTDEERRAEVLKVLKGQDAYGRREMEWGTCMIFSCEKDCAVHEVAGTTWREEYVLVQWDE</sequence>
<feature type="coiled-coil region" evidence="1">
    <location>
        <begin position="120"/>
        <end position="155"/>
    </location>
</feature>
<dbReference type="InterPro" id="IPR007320">
    <property type="entry name" value="PDCD2_C"/>
</dbReference>
<dbReference type="EMBL" id="ML145101">
    <property type="protein sequence ID" value="TBU60893.1"/>
    <property type="molecule type" value="Genomic_DNA"/>
</dbReference>
<feature type="region of interest" description="Disordered" evidence="2">
    <location>
        <begin position="269"/>
        <end position="291"/>
    </location>
</feature>
<dbReference type="GO" id="GO:0030490">
    <property type="term" value="P:maturation of SSU-rRNA"/>
    <property type="evidence" value="ECO:0007669"/>
    <property type="project" value="TreeGrafter"/>
</dbReference>
<name>A0A4Q9Q153_9APHY</name>
<gene>
    <name evidence="4" type="ORF">BD310DRAFT_921699</name>
</gene>
<organism evidence="4 5">
    <name type="scientific">Dichomitus squalens</name>
    <dbReference type="NCBI Taxonomy" id="114155"/>
    <lineage>
        <taxon>Eukaryota</taxon>
        <taxon>Fungi</taxon>
        <taxon>Dikarya</taxon>
        <taxon>Basidiomycota</taxon>
        <taxon>Agaricomycotina</taxon>
        <taxon>Agaricomycetes</taxon>
        <taxon>Polyporales</taxon>
        <taxon>Polyporaceae</taxon>
        <taxon>Dichomitus</taxon>
    </lineage>
</organism>
<dbReference type="Pfam" id="PF04194">
    <property type="entry name" value="PDCD2_C"/>
    <property type="match status" value="1"/>
</dbReference>